<evidence type="ECO:0000313" key="1">
    <source>
        <dbReference type="EMBL" id="MPN45971.1"/>
    </source>
</evidence>
<dbReference type="AlphaFoldDB" id="A0A645I3V6"/>
<name>A0A645I3V6_9ZZZZ</name>
<organism evidence="1">
    <name type="scientific">bioreactor metagenome</name>
    <dbReference type="NCBI Taxonomy" id="1076179"/>
    <lineage>
        <taxon>unclassified sequences</taxon>
        <taxon>metagenomes</taxon>
        <taxon>ecological metagenomes</taxon>
    </lineage>
</organism>
<protein>
    <submittedName>
        <fullName evidence="1">Uncharacterized protein</fullName>
    </submittedName>
</protein>
<proteinExistence type="predicted"/>
<dbReference type="EMBL" id="VSSQ01106242">
    <property type="protein sequence ID" value="MPN45971.1"/>
    <property type="molecule type" value="Genomic_DNA"/>
</dbReference>
<reference evidence="1" key="1">
    <citation type="submission" date="2019-08" db="EMBL/GenBank/DDBJ databases">
        <authorList>
            <person name="Kucharzyk K."/>
            <person name="Murdoch R.W."/>
            <person name="Higgins S."/>
            <person name="Loffler F."/>
        </authorList>
    </citation>
    <scope>NUCLEOTIDE SEQUENCE</scope>
</reference>
<accession>A0A645I3V6</accession>
<comment type="caution">
    <text evidence="1">The sequence shown here is derived from an EMBL/GenBank/DDBJ whole genome shotgun (WGS) entry which is preliminary data.</text>
</comment>
<gene>
    <name evidence="1" type="ORF">SDC9_193550</name>
</gene>
<sequence length="70" mass="7653">MLDEIMYRLSVACTDDPSLISILCVGASSIFSSINVFTKENSLLDVTFANMPYSVFSDPVILINDNRSTG</sequence>